<feature type="transmembrane region" description="Helical" evidence="1">
    <location>
        <begin position="24"/>
        <end position="42"/>
    </location>
</feature>
<keyword evidence="3" id="KW-1185">Reference proteome</keyword>
<keyword evidence="1" id="KW-0472">Membrane</keyword>
<dbReference type="Proteomes" id="UP000011758">
    <property type="component" value="Unassembled WGS sequence"/>
</dbReference>
<evidence type="ECO:0000313" key="3">
    <source>
        <dbReference type="Proteomes" id="UP000011758"/>
    </source>
</evidence>
<proteinExistence type="predicted"/>
<dbReference type="BioCyc" id="ECAT999415-HMP:GTTI-127-MONOMER"/>
<reference evidence="2 3" key="1">
    <citation type="submission" date="2013-02" db="EMBL/GenBank/DDBJ databases">
        <title>The Genome Sequence of Lactobacillus catenaformis F0143.</title>
        <authorList>
            <consortium name="The Broad Institute Genome Sequencing Platform"/>
            <person name="Earl A."/>
            <person name="Ward D."/>
            <person name="Feldgarden M."/>
            <person name="Gevers D."/>
            <person name="Izard J."/>
            <person name="Blanton J.M."/>
            <person name="Mathney J."/>
            <person name="Dewhirst F.E."/>
            <person name="Young S.K."/>
            <person name="Zeng Q."/>
            <person name="Gargeya S."/>
            <person name="Fitzgerald M."/>
            <person name="Haas B."/>
            <person name="Abouelleil A."/>
            <person name="Alvarado L."/>
            <person name="Arachchi H.M."/>
            <person name="Berlin A."/>
            <person name="Chapman S.B."/>
            <person name="Gearin G."/>
            <person name="Goldberg J."/>
            <person name="Griggs A."/>
            <person name="Gujja S."/>
            <person name="Hansen M."/>
            <person name="Heiman D."/>
            <person name="Howarth C."/>
            <person name="Larimer J."/>
            <person name="Lui A."/>
            <person name="MacDonald P.J.P."/>
            <person name="McCowen C."/>
            <person name="Montmayeur A."/>
            <person name="Murphy C."/>
            <person name="Neiman D."/>
            <person name="Pearson M."/>
            <person name="Priest M."/>
            <person name="Roberts A."/>
            <person name="Saif S."/>
            <person name="Shea T."/>
            <person name="Sisk P."/>
            <person name="Stolte C."/>
            <person name="Sykes S."/>
            <person name="Wortman J."/>
            <person name="Nusbaum C."/>
            <person name="Birren B."/>
        </authorList>
    </citation>
    <scope>NUCLEOTIDE SEQUENCE [LARGE SCALE GENOMIC DNA]</scope>
    <source>
        <strain evidence="2 3">OT 569</strain>
    </source>
</reference>
<organism evidence="2 3">
    <name type="scientific">Eggerthia catenaformis OT 569 = DSM 20559</name>
    <dbReference type="NCBI Taxonomy" id="999415"/>
    <lineage>
        <taxon>Bacteria</taxon>
        <taxon>Bacillati</taxon>
        <taxon>Bacillota</taxon>
        <taxon>Erysipelotrichia</taxon>
        <taxon>Erysipelotrichales</taxon>
        <taxon>Coprobacillaceae</taxon>
        <taxon>Eggerthia</taxon>
    </lineage>
</organism>
<dbReference type="AlphaFoldDB" id="M2Q651"/>
<evidence type="ECO:0000256" key="1">
    <source>
        <dbReference type="SAM" id="Phobius"/>
    </source>
</evidence>
<gene>
    <name evidence="2" type="ORF">HMPREF9943_00118</name>
</gene>
<dbReference type="PATRIC" id="fig|999415.3.peg.119"/>
<dbReference type="STRING" id="999415.HMPREF9943_00118"/>
<keyword evidence="1" id="KW-0812">Transmembrane</keyword>
<dbReference type="eggNOG" id="ENOG502Z7PD">
    <property type="taxonomic scope" value="Bacteria"/>
</dbReference>
<dbReference type="RefSeq" id="WP_004801129.1">
    <property type="nucleotide sequence ID" value="NZ_KB446646.1"/>
</dbReference>
<feature type="transmembrane region" description="Helical" evidence="1">
    <location>
        <begin position="54"/>
        <end position="73"/>
    </location>
</feature>
<sequence>MNNIFKSFKGNINGLFKPGLSKKTSIFTAIGLIVLMAGYYYFNHPAINLKDPEFLPILFIFVLILLVFISIFFNGHEKVKGTLQSTLGIVLGLIIIGGIGGMFFTSKIFHAKLYSQRIKVEEVKFNSDTLKEVDFNKTPIIDRKSTIKLGDKVMGEIPELVSQFEVSDAYTQISYKNSVYRVTPLEYPDFIKYFSNQSKGIPGYILVNSTNGKAQLVKLKDLGLGGMKYVPSAYFNHNLQRKLQLDYPTTIFGSPSFEIDEEGHPWYVCTTYGYYGVGTKKYVNGMILFDPITGHSKKYKEGEFPKWVDRVYPEDLVIKEIDDNGSLKRGYLNSVLSQKNVTYTSDGYNYLEKDGDIWIYSGITSANTDSSNLGFVLTNLRTHKTLKFACSGANEKAAMESAEGEVKNYGYKATFPLLVNVSGNPVYLLSLKDNGGLVKQYAMVDAKDYQRVVVYSADTYRNLSKLQKSYIKTLSGEEITSSSKKETIKIKTIRILNVDEKTKIYLTDTNNKKYKIEATSSNEDTIAFLKEGDNITIQYIESDVNIIKEISKTGS</sequence>
<evidence type="ECO:0008006" key="4">
    <source>
        <dbReference type="Google" id="ProtNLM"/>
    </source>
</evidence>
<evidence type="ECO:0000313" key="2">
    <source>
        <dbReference type="EMBL" id="EMD17686.1"/>
    </source>
</evidence>
<accession>M2Q651</accession>
<name>M2Q651_9FIRM</name>
<comment type="caution">
    <text evidence="2">The sequence shown here is derived from an EMBL/GenBank/DDBJ whole genome shotgun (WGS) entry which is preliminary data.</text>
</comment>
<dbReference type="EMBL" id="AGEJ01000001">
    <property type="protein sequence ID" value="EMD17686.1"/>
    <property type="molecule type" value="Genomic_DNA"/>
</dbReference>
<feature type="transmembrane region" description="Helical" evidence="1">
    <location>
        <begin position="85"/>
        <end position="104"/>
    </location>
</feature>
<keyword evidence="1" id="KW-1133">Transmembrane helix</keyword>
<protein>
    <recommendedName>
        <fullName evidence="4">Cell shape-determining protein</fullName>
    </recommendedName>
</protein>